<dbReference type="InterPro" id="IPR000719">
    <property type="entry name" value="Prot_kinase_dom"/>
</dbReference>
<keyword evidence="10" id="KW-1185">Reference proteome</keyword>
<keyword evidence="2" id="KW-0723">Serine/threonine-protein kinase</keyword>
<protein>
    <submittedName>
        <fullName evidence="9">Cyclin-dependent kinase 9</fullName>
    </submittedName>
</protein>
<comment type="subcellular location">
    <subcellularLocation>
        <location evidence="1">Nucleus</location>
    </subcellularLocation>
</comment>
<gene>
    <name evidence="9" type="ORF">FBUS_11710</name>
</gene>
<reference evidence="9" key="1">
    <citation type="submission" date="2019-05" db="EMBL/GenBank/DDBJ databases">
        <title>Annotation for the trematode Fasciolopsis buski.</title>
        <authorList>
            <person name="Choi Y.-J."/>
        </authorList>
    </citation>
    <scope>NUCLEOTIDE SEQUENCE</scope>
    <source>
        <strain evidence="9">HT</strain>
        <tissue evidence="9">Whole worm</tissue>
    </source>
</reference>
<dbReference type="GO" id="GO:0005634">
    <property type="term" value="C:nucleus"/>
    <property type="evidence" value="ECO:0007669"/>
    <property type="project" value="UniProtKB-SubCell"/>
</dbReference>
<evidence type="ECO:0000256" key="2">
    <source>
        <dbReference type="ARBA" id="ARBA00022527"/>
    </source>
</evidence>
<dbReference type="Gene3D" id="3.30.200.20">
    <property type="entry name" value="Phosphorylase Kinase, domain 1"/>
    <property type="match status" value="1"/>
</dbReference>
<dbReference type="GO" id="GO:0004693">
    <property type="term" value="F:cyclin-dependent protein serine/threonine kinase activity"/>
    <property type="evidence" value="ECO:0007669"/>
    <property type="project" value="TreeGrafter"/>
</dbReference>
<comment type="caution">
    <text evidence="9">The sequence shown here is derived from an EMBL/GenBank/DDBJ whole genome shotgun (WGS) entry which is preliminary data.</text>
</comment>
<dbReference type="GO" id="GO:0005524">
    <property type="term" value="F:ATP binding"/>
    <property type="evidence" value="ECO:0007669"/>
    <property type="project" value="UniProtKB-UniRule"/>
</dbReference>
<dbReference type="OrthoDB" id="204883at2759"/>
<sequence>MALTYWFEVLRVFDTNVPTYAFAGLLNVARETLLEGQRVLIFPQLFIQFHNRSCSSTMLQDEAYRQELLGDLQADCTKFFTMVENRIDALSQTKSVEQYARLQKIGQGTFGEVFKVRHKSTKQHYALKRIRMEQEKEGVRCFYFLPHSTQFPITALREIRILQSLNHENIVCLKEICHSTPNARNGFKPQFFLVFEFCDHDLAGLSQQVDFTEPVKKAIMKQLLTGLYYLHL</sequence>
<feature type="binding site" evidence="7">
    <location>
        <position position="128"/>
    </location>
    <ligand>
        <name>ATP</name>
        <dbReference type="ChEBI" id="CHEBI:30616"/>
    </ligand>
</feature>
<dbReference type="PANTHER" id="PTHR24056:SF233">
    <property type="entry name" value="CYCLIN-DEPENDENT KINASE 9"/>
    <property type="match status" value="1"/>
</dbReference>
<keyword evidence="4 7" id="KW-0547">Nucleotide-binding</keyword>
<dbReference type="PANTHER" id="PTHR24056">
    <property type="entry name" value="CELL DIVISION PROTEIN KINASE"/>
    <property type="match status" value="1"/>
</dbReference>
<evidence type="ECO:0000256" key="5">
    <source>
        <dbReference type="ARBA" id="ARBA00022777"/>
    </source>
</evidence>
<dbReference type="InterPro" id="IPR011009">
    <property type="entry name" value="Kinase-like_dom_sf"/>
</dbReference>
<dbReference type="Pfam" id="PF00069">
    <property type="entry name" value="Pkinase"/>
    <property type="match status" value="1"/>
</dbReference>
<evidence type="ECO:0000313" key="10">
    <source>
        <dbReference type="Proteomes" id="UP000728185"/>
    </source>
</evidence>
<evidence type="ECO:0000256" key="3">
    <source>
        <dbReference type="ARBA" id="ARBA00022679"/>
    </source>
</evidence>
<evidence type="ECO:0000313" key="9">
    <source>
        <dbReference type="EMBL" id="KAA0187710.1"/>
    </source>
</evidence>
<evidence type="ECO:0000256" key="6">
    <source>
        <dbReference type="ARBA" id="ARBA00022840"/>
    </source>
</evidence>
<evidence type="ECO:0000256" key="4">
    <source>
        <dbReference type="ARBA" id="ARBA00022741"/>
    </source>
</evidence>
<evidence type="ECO:0000259" key="8">
    <source>
        <dbReference type="PROSITE" id="PS50011"/>
    </source>
</evidence>
<dbReference type="SMART" id="SM00220">
    <property type="entry name" value="S_TKc"/>
    <property type="match status" value="1"/>
</dbReference>
<evidence type="ECO:0000256" key="1">
    <source>
        <dbReference type="ARBA" id="ARBA00004123"/>
    </source>
</evidence>
<keyword evidence="5 9" id="KW-0418">Kinase</keyword>
<proteinExistence type="predicted"/>
<dbReference type="Proteomes" id="UP000728185">
    <property type="component" value="Unassembled WGS sequence"/>
</dbReference>
<keyword evidence="3" id="KW-0808">Transferase</keyword>
<dbReference type="InterPro" id="IPR017441">
    <property type="entry name" value="Protein_kinase_ATP_BS"/>
</dbReference>
<dbReference type="InterPro" id="IPR050108">
    <property type="entry name" value="CDK"/>
</dbReference>
<name>A0A8E0RMC7_9TREM</name>
<dbReference type="PROSITE" id="PS50011">
    <property type="entry name" value="PROTEIN_KINASE_DOM"/>
    <property type="match status" value="1"/>
</dbReference>
<dbReference type="GO" id="GO:0008353">
    <property type="term" value="F:RNA polymerase II CTD heptapeptide repeat kinase activity"/>
    <property type="evidence" value="ECO:0007669"/>
    <property type="project" value="TreeGrafter"/>
</dbReference>
<dbReference type="PROSITE" id="PS00107">
    <property type="entry name" value="PROTEIN_KINASE_ATP"/>
    <property type="match status" value="1"/>
</dbReference>
<dbReference type="SUPFAM" id="SSF56112">
    <property type="entry name" value="Protein kinase-like (PK-like)"/>
    <property type="match status" value="1"/>
</dbReference>
<feature type="domain" description="Protein kinase" evidence="8">
    <location>
        <begin position="99"/>
        <end position="232"/>
    </location>
</feature>
<dbReference type="AlphaFoldDB" id="A0A8E0RMC7"/>
<keyword evidence="6 7" id="KW-0067">ATP-binding</keyword>
<evidence type="ECO:0000256" key="7">
    <source>
        <dbReference type="PROSITE-ProRule" id="PRU10141"/>
    </source>
</evidence>
<dbReference type="EMBL" id="LUCM01008931">
    <property type="protein sequence ID" value="KAA0187710.1"/>
    <property type="molecule type" value="Genomic_DNA"/>
</dbReference>
<accession>A0A8E0RMC7</accession>
<organism evidence="9 10">
    <name type="scientific">Fasciolopsis buskii</name>
    <dbReference type="NCBI Taxonomy" id="27845"/>
    <lineage>
        <taxon>Eukaryota</taxon>
        <taxon>Metazoa</taxon>
        <taxon>Spiralia</taxon>
        <taxon>Lophotrochozoa</taxon>
        <taxon>Platyhelminthes</taxon>
        <taxon>Trematoda</taxon>
        <taxon>Digenea</taxon>
        <taxon>Plagiorchiida</taxon>
        <taxon>Echinostomata</taxon>
        <taxon>Echinostomatoidea</taxon>
        <taxon>Fasciolidae</taxon>
        <taxon>Fasciolopsis</taxon>
    </lineage>
</organism>